<evidence type="ECO:0000313" key="3">
    <source>
        <dbReference type="EMBL" id="QOQ87011.1"/>
    </source>
</evidence>
<dbReference type="AlphaFoldDB" id="A0A7M1LF98"/>
<dbReference type="InterPro" id="IPR003788">
    <property type="entry name" value="NDUFAF7"/>
</dbReference>
<evidence type="ECO:0000313" key="4">
    <source>
        <dbReference type="Proteomes" id="UP000594749"/>
    </source>
</evidence>
<dbReference type="GO" id="GO:0035243">
    <property type="term" value="F:protein-arginine omega-N symmetric methyltransferase activity"/>
    <property type="evidence" value="ECO:0007669"/>
    <property type="project" value="TreeGrafter"/>
</dbReference>
<dbReference type="Pfam" id="PF02636">
    <property type="entry name" value="Methyltransf_28"/>
    <property type="match status" value="1"/>
</dbReference>
<dbReference type="RefSeq" id="WP_025803369.1">
    <property type="nucleotide sequence ID" value="NZ_CP053842.1"/>
</dbReference>
<dbReference type="EMBL" id="CP063078">
    <property type="protein sequence ID" value="QOQ87011.1"/>
    <property type="molecule type" value="Genomic_DNA"/>
</dbReference>
<proteinExistence type="predicted"/>
<dbReference type="Proteomes" id="UP000594749">
    <property type="component" value="Chromosome"/>
</dbReference>
<dbReference type="InterPro" id="IPR029063">
    <property type="entry name" value="SAM-dependent_MTases_sf"/>
</dbReference>
<dbReference type="Gene3D" id="3.40.50.12710">
    <property type="match status" value="1"/>
</dbReference>
<gene>
    <name evidence="3" type="ORF">IMC76_07305</name>
</gene>
<dbReference type="PANTHER" id="PTHR12049:SF7">
    <property type="entry name" value="PROTEIN ARGININE METHYLTRANSFERASE NDUFAF7, MITOCHONDRIAL"/>
    <property type="match status" value="1"/>
</dbReference>
<keyword evidence="4" id="KW-1185">Reference proteome</keyword>
<evidence type="ECO:0000256" key="1">
    <source>
        <dbReference type="ARBA" id="ARBA00022603"/>
    </source>
</evidence>
<keyword evidence="2 3" id="KW-0808">Transferase</keyword>
<sequence>MRFSQFFNSWLNDGYYKKAVKIGKNGDFFTSVSVGSLFGVILSRYILSISSKFDGKISIVEIGANEGYLLADIIQGIFTFSPKSLSKFEFVMVEPHENLRLLQRANFKEFFGDEISLTHYKSLKDAKFKNAIFISNELFDSFACEVVDGEKMLYVGENLELFWDKIDPEIKDFAKKYEVKKGEIPLKLYEFFTNLSASASKFHFITFDYGDMGSRGDITLRIYDNHRVYNLLEEKDLSKFYKNSDITYDLNFEIFKSEFLKVKGVKFISFKKQSVALMDMGASEVLSVVSNSNNKNAYKNATLQLKRLIYEFGSRFKAIEFSKGV</sequence>
<organism evidence="3 4">
    <name type="scientific">Campylobacter corcagiensis</name>
    <dbReference type="NCBI Taxonomy" id="1448857"/>
    <lineage>
        <taxon>Bacteria</taxon>
        <taxon>Pseudomonadati</taxon>
        <taxon>Campylobacterota</taxon>
        <taxon>Epsilonproteobacteria</taxon>
        <taxon>Campylobacterales</taxon>
        <taxon>Campylobacteraceae</taxon>
        <taxon>Campylobacter</taxon>
    </lineage>
</organism>
<dbReference type="GO" id="GO:0032259">
    <property type="term" value="P:methylation"/>
    <property type="evidence" value="ECO:0007669"/>
    <property type="project" value="UniProtKB-KW"/>
</dbReference>
<dbReference type="InterPro" id="IPR038375">
    <property type="entry name" value="NDUFAF7_sf"/>
</dbReference>
<dbReference type="SUPFAM" id="SSF53335">
    <property type="entry name" value="S-adenosyl-L-methionine-dependent methyltransferases"/>
    <property type="match status" value="1"/>
</dbReference>
<dbReference type="OrthoDB" id="9794208at2"/>
<reference evidence="3 4" key="1">
    <citation type="submission" date="2020-10" db="EMBL/GenBank/DDBJ databases">
        <title>Campylobacter and Helicobacter PacBio genomes.</title>
        <authorList>
            <person name="Lane C."/>
        </authorList>
    </citation>
    <scope>NUCLEOTIDE SEQUENCE [LARGE SCALE GENOMIC DNA]</scope>
    <source>
        <strain evidence="3 4">2016D-0077</strain>
    </source>
</reference>
<name>A0A7M1LF98_9BACT</name>
<protein>
    <submittedName>
        <fullName evidence="3">SAM-dependent methyltransferase</fullName>
    </submittedName>
</protein>
<dbReference type="PANTHER" id="PTHR12049">
    <property type="entry name" value="PROTEIN ARGININE METHYLTRANSFERASE NDUFAF7, MITOCHONDRIAL"/>
    <property type="match status" value="1"/>
</dbReference>
<keyword evidence="1 3" id="KW-0489">Methyltransferase</keyword>
<evidence type="ECO:0000256" key="2">
    <source>
        <dbReference type="ARBA" id="ARBA00022679"/>
    </source>
</evidence>
<accession>A0A7M1LF98</accession>